<evidence type="ECO:0000313" key="2">
    <source>
        <dbReference type="Proteomes" id="UP000094291"/>
    </source>
</evidence>
<name>A0A1E2V7I8_9GAMM</name>
<gene>
    <name evidence="1" type="ORF">BFW38_04680</name>
</gene>
<dbReference type="EMBL" id="MDTQ01000001">
    <property type="protein sequence ID" value="ODC02947.1"/>
    <property type="molecule type" value="Genomic_DNA"/>
</dbReference>
<dbReference type="InterPro" id="IPR046493">
    <property type="entry name" value="DUF6586"/>
</dbReference>
<dbReference type="STRING" id="197479.BFW38_04680"/>
<accession>A0A1E2V7I8</accession>
<proteinExistence type="predicted"/>
<dbReference type="Pfam" id="PF20227">
    <property type="entry name" value="DUF6586"/>
    <property type="match status" value="1"/>
</dbReference>
<reference evidence="1 2" key="1">
    <citation type="submission" date="2016-08" db="EMBL/GenBank/DDBJ databases">
        <authorList>
            <person name="Seilhamer J.J."/>
        </authorList>
    </citation>
    <scope>NUCLEOTIDE SEQUENCE [LARGE SCALE GENOMIC DNA]</scope>
    <source>
        <strain evidence="1 2">PH27A</strain>
    </source>
</reference>
<organism evidence="1 2">
    <name type="scientific">Terasakiispira papahanaumokuakeensis</name>
    <dbReference type="NCBI Taxonomy" id="197479"/>
    <lineage>
        <taxon>Bacteria</taxon>
        <taxon>Pseudomonadati</taxon>
        <taxon>Pseudomonadota</taxon>
        <taxon>Gammaproteobacteria</taxon>
        <taxon>Oceanospirillales</taxon>
        <taxon>Terasakiispira</taxon>
    </lineage>
</organism>
<sequence length="182" mass="20387">MIQAQRSRVNQKLYHARLLLDQADQNADPLVAPAWQQACVDSACWALEQVRVAMLRELAALYRLDVARADDLDELVRLAAQRDQHLPEVALWREAQQPEGVWGRLSRQLAQLQAVPVGEGKALGDWMPEAASSSSFSSLGESTGAENLLPLTQIDDPVTGMRQLLQDIKSFIDQLRAFQWED</sequence>
<keyword evidence="2" id="KW-1185">Reference proteome</keyword>
<comment type="caution">
    <text evidence="1">The sequence shown here is derived from an EMBL/GenBank/DDBJ whole genome shotgun (WGS) entry which is preliminary data.</text>
</comment>
<dbReference type="Proteomes" id="UP000094291">
    <property type="component" value="Unassembled WGS sequence"/>
</dbReference>
<dbReference type="RefSeq" id="WP_068997342.1">
    <property type="nucleotide sequence ID" value="NZ_MDTQ01000001.1"/>
</dbReference>
<evidence type="ECO:0000313" key="1">
    <source>
        <dbReference type="EMBL" id="ODC02947.1"/>
    </source>
</evidence>
<dbReference type="AlphaFoldDB" id="A0A1E2V7I8"/>
<protein>
    <submittedName>
        <fullName evidence="1">Uncharacterized protein</fullName>
    </submittedName>
</protein>